<gene>
    <name evidence="2" type="ORF">ETD85_05900</name>
</gene>
<dbReference type="PANTHER" id="PTHR43649">
    <property type="entry name" value="ARABINOSE-BINDING PROTEIN-RELATED"/>
    <property type="match status" value="1"/>
</dbReference>
<proteinExistence type="predicted"/>
<dbReference type="OrthoDB" id="8478044at2"/>
<sequence>MGARPVISRRQLIKGLGGLGAGAALSACSVSTSSGGSSPKPASVAFDLSETGATLPAGATTVRWLNGGPGPKTYFFADFIAAYRKKHPNVAVQYDELPNNKIAEVLPIQLRGGDVADVFLVVDVPISELVAGGRLAALDDVIPNFAEWKKSFPFGTLTPGVQVFGGKTYAITPSSDRRSTLLLHNAEYLQKAGYDPAAKPFTWDEFRAAAKKVTQQGEGKYFGLILPQVFQGVVVNLAQLAGVRLADNGIDWRTGEFNYHADGMVALVELLLAIKADGSLFPGFASLKDEQARARMAQGAAGMILSGPWNFPVWKEQNPAFKYGVSRLPGPGGGHVAYSVGGSNQFAVYANAGAGQKAIAGDMLYQLGTESGQLAWNRLTGAADPAWSAQAMKDILASDALDAPNRAALKIFDETVRLAPSPLVRNPDNEHVELVLTPPKPNLGQVVQGVLTGQLTDVRKALRDLSDRSEKALDAAIAKAKSQGADVSRDDWKFPNWDPAQDYAEADYRKPA</sequence>
<dbReference type="EMBL" id="VCKX01000011">
    <property type="protein sequence ID" value="TMR38156.1"/>
    <property type="molecule type" value="Genomic_DNA"/>
</dbReference>
<dbReference type="Proteomes" id="UP000306628">
    <property type="component" value="Unassembled WGS sequence"/>
</dbReference>
<organism evidence="2 3">
    <name type="scientific">Nonomuraea zeae</name>
    <dbReference type="NCBI Taxonomy" id="1642303"/>
    <lineage>
        <taxon>Bacteria</taxon>
        <taxon>Bacillati</taxon>
        <taxon>Actinomycetota</taxon>
        <taxon>Actinomycetes</taxon>
        <taxon>Streptosporangiales</taxon>
        <taxon>Streptosporangiaceae</taxon>
        <taxon>Nonomuraea</taxon>
    </lineage>
</organism>
<dbReference type="Pfam" id="PF13416">
    <property type="entry name" value="SBP_bac_8"/>
    <property type="match status" value="1"/>
</dbReference>
<dbReference type="Gene3D" id="3.40.190.10">
    <property type="entry name" value="Periplasmic binding protein-like II"/>
    <property type="match status" value="1"/>
</dbReference>
<feature type="region of interest" description="Disordered" evidence="1">
    <location>
        <begin position="479"/>
        <end position="512"/>
    </location>
</feature>
<evidence type="ECO:0000313" key="2">
    <source>
        <dbReference type="EMBL" id="TMR38156.1"/>
    </source>
</evidence>
<dbReference type="InterPro" id="IPR006311">
    <property type="entry name" value="TAT_signal"/>
</dbReference>
<name>A0A5S4GZ27_9ACTN</name>
<protein>
    <submittedName>
        <fullName evidence="2">Extracellular solute-binding protein</fullName>
    </submittedName>
</protein>
<dbReference type="AlphaFoldDB" id="A0A5S4GZ27"/>
<dbReference type="PROSITE" id="PS51318">
    <property type="entry name" value="TAT"/>
    <property type="match status" value="1"/>
</dbReference>
<dbReference type="PROSITE" id="PS51257">
    <property type="entry name" value="PROKAR_LIPOPROTEIN"/>
    <property type="match status" value="1"/>
</dbReference>
<keyword evidence="3" id="KW-1185">Reference proteome</keyword>
<comment type="caution">
    <text evidence="2">The sequence shown here is derived from an EMBL/GenBank/DDBJ whole genome shotgun (WGS) entry which is preliminary data.</text>
</comment>
<reference evidence="2 3" key="1">
    <citation type="submission" date="2019-05" db="EMBL/GenBank/DDBJ databases">
        <title>Draft genome sequence of Nonomuraea zeae DSM 100528.</title>
        <authorList>
            <person name="Saricaoglu S."/>
            <person name="Isik K."/>
        </authorList>
    </citation>
    <scope>NUCLEOTIDE SEQUENCE [LARGE SCALE GENOMIC DNA]</scope>
    <source>
        <strain evidence="2 3">DSM 100528</strain>
    </source>
</reference>
<evidence type="ECO:0000256" key="1">
    <source>
        <dbReference type="SAM" id="MobiDB-lite"/>
    </source>
</evidence>
<dbReference type="InterPro" id="IPR050490">
    <property type="entry name" value="Bact_solute-bd_prot1"/>
</dbReference>
<dbReference type="InterPro" id="IPR006059">
    <property type="entry name" value="SBP"/>
</dbReference>
<dbReference type="PANTHER" id="PTHR43649:SF12">
    <property type="entry name" value="DIACETYLCHITOBIOSE BINDING PROTEIN DASA"/>
    <property type="match status" value="1"/>
</dbReference>
<evidence type="ECO:0000313" key="3">
    <source>
        <dbReference type="Proteomes" id="UP000306628"/>
    </source>
</evidence>
<accession>A0A5S4GZ27</accession>
<dbReference type="SUPFAM" id="SSF53850">
    <property type="entry name" value="Periplasmic binding protein-like II"/>
    <property type="match status" value="1"/>
</dbReference>